<keyword evidence="1" id="KW-0808">Transferase</keyword>
<evidence type="ECO:0000313" key="2">
    <source>
        <dbReference type="Proteomes" id="UP000030554"/>
    </source>
</evidence>
<gene>
    <name evidence="1" type="ORF">IO48_12415</name>
</gene>
<dbReference type="RefSeq" id="WP_039153689.1">
    <property type="nucleotide sequence ID" value="NZ_JPJQ01000073.1"/>
</dbReference>
<evidence type="ECO:0000313" key="1">
    <source>
        <dbReference type="EMBL" id="KGQ58837.1"/>
    </source>
</evidence>
<dbReference type="Proteomes" id="UP000030554">
    <property type="component" value="Unassembled WGS sequence"/>
</dbReference>
<dbReference type="EMBL" id="JPJQ01000073">
    <property type="protein sequence ID" value="KGQ58837.1"/>
    <property type="molecule type" value="Genomic_DNA"/>
</dbReference>
<name>A0A0A2ZTS4_9PAST</name>
<accession>A0A0A2ZTS4</accession>
<comment type="caution">
    <text evidence="1">The sequence shown here is derived from an EMBL/GenBank/DDBJ whole genome shotgun (WGS) entry which is preliminary data.</text>
</comment>
<sequence length="349" mass="40894">MDNLVYSQFCEINLDDPFFDSLKSDYKEFSIWFHRKNSDYAYVLYGQYGIDGFLYLKFENEVTDIIPPIYNKHILKVGTFKFNPRGTLRGQRFIKKILDIAIANRVELVYLTVFEKHTYLISLFMQYGFYQAGQKQTSNGIEYVYARNMHLAVGDILLDYPYIPSTTNKFLLAIHPLYHTRLFPESRLFNESPNIVQDVSHSNSIHKIYISAAYNANMLRRGDVLVIYRTGDGKGPAYHRAVVSSICVVEEVKHISEFPSEDAYLQYCTKFSVFTSSELSNFYREKRYPYIIRFTYNMALPKRTNRKELLDNNVIEDQTRIVLQHISNDQFNCILRLSQADESFIINQA</sequence>
<dbReference type="AlphaFoldDB" id="A0A0A2ZTS4"/>
<dbReference type="GO" id="GO:0016740">
    <property type="term" value="F:transferase activity"/>
    <property type="evidence" value="ECO:0007669"/>
    <property type="project" value="UniProtKB-KW"/>
</dbReference>
<proteinExistence type="predicted"/>
<organism evidence="1 2">
    <name type="scientific">Gallibacterium anatis 4895</name>
    <dbReference type="NCBI Taxonomy" id="1396510"/>
    <lineage>
        <taxon>Bacteria</taxon>
        <taxon>Pseudomonadati</taxon>
        <taxon>Pseudomonadota</taxon>
        <taxon>Gammaproteobacteria</taxon>
        <taxon>Pasteurellales</taxon>
        <taxon>Pasteurellaceae</taxon>
        <taxon>Gallibacterium</taxon>
    </lineage>
</organism>
<dbReference type="Gene3D" id="3.40.630.30">
    <property type="match status" value="1"/>
</dbReference>
<reference evidence="1 2" key="1">
    <citation type="submission" date="2014-07" db="EMBL/GenBank/DDBJ databases">
        <title>Chaperone-usher fimbriae in a diverse selection of Gallibacterium genomes.</title>
        <authorList>
            <person name="Kudirkiene E."/>
            <person name="Bager R.J."/>
            <person name="Johnson T.J."/>
            <person name="Bojesen A.M."/>
        </authorList>
    </citation>
    <scope>NUCLEOTIDE SEQUENCE [LARGE SCALE GENOMIC DNA]</scope>
    <source>
        <strain evidence="1 2">4895</strain>
    </source>
</reference>
<protein>
    <submittedName>
        <fullName evidence="1">Acetyltransferase</fullName>
    </submittedName>
</protein>